<dbReference type="AlphaFoldDB" id="A0A2K3DED5"/>
<dbReference type="Pfam" id="PF19280">
    <property type="entry name" value="CERK_C"/>
    <property type="match status" value="1"/>
</dbReference>
<dbReference type="GO" id="GO:0006665">
    <property type="term" value="P:sphingolipid metabolic process"/>
    <property type="evidence" value="ECO:0000318"/>
    <property type="project" value="GO_Central"/>
</dbReference>
<feature type="region of interest" description="Disordered" evidence="1">
    <location>
        <begin position="457"/>
        <end position="480"/>
    </location>
</feature>
<dbReference type="PANTHER" id="PTHR12358">
    <property type="entry name" value="SPHINGOSINE KINASE"/>
    <property type="match status" value="1"/>
</dbReference>
<evidence type="ECO:0000313" key="3">
    <source>
        <dbReference type="EMBL" id="PNW78896.1"/>
    </source>
</evidence>
<dbReference type="InterPro" id="IPR017438">
    <property type="entry name" value="ATP-NAD_kinase_N"/>
</dbReference>
<dbReference type="GO" id="GO:0016301">
    <property type="term" value="F:kinase activity"/>
    <property type="evidence" value="ECO:0007669"/>
    <property type="project" value="InterPro"/>
</dbReference>
<keyword evidence="4" id="KW-1185">Reference proteome</keyword>
<dbReference type="GO" id="GO:0016020">
    <property type="term" value="C:membrane"/>
    <property type="evidence" value="ECO:0007669"/>
    <property type="project" value="GOC"/>
</dbReference>
<feature type="compositionally biased region" description="Gly residues" evidence="1">
    <location>
        <begin position="820"/>
        <end position="835"/>
    </location>
</feature>
<dbReference type="Gramene" id="PNW78896">
    <property type="protein sequence ID" value="PNW78896"/>
    <property type="gene ID" value="CHLRE_09g393691v5"/>
</dbReference>
<dbReference type="InterPro" id="IPR016064">
    <property type="entry name" value="NAD/diacylglycerol_kinase_sf"/>
</dbReference>
<proteinExistence type="predicted"/>
<dbReference type="PANTHER" id="PTHR12358:SF54">
    <property type="entry name" value="SPHINGOSINE KINASE RELATED PROTEIN"/>
    <property type="match status" value="1"/>
</dbReference>
<dbReference type="OMA" id="FVCQAGY"/>
<dbReference type="InParanoid" id="A0A2K3DED5"/>
<organism evidence="3 4">
    <name type="scientific">Chlamydomonas reinhardtii</name>
    <name type="common">Chlamydomonas smithii</name>
    <dbReference type="NCBI Taxonomy" id="3055"/>
    <lineage>
        <taxon>Eukaryota</taxon>
        <taxon>Viridiplantae</taxon>
        <taxon>Chlorophyta</taxon>
        <taxon>core chlorophytes</taxon>
        <taxon>Chlorophyceae</taxon>
        <taxon>CS clade</taxon>
        <taxon>Chlamydomonadales</taxon>
        <taxon>Chlamydomonadaceae</taxon>
        <taxon>Chlamydomonas</taxon>
    </lineage>
</organism>
<evidence type="ECO:0000313" key="4">
    <source>
        <dbReference type="Proteomes" id="UP000006906"/>
    </source>
</evidence>
<dbReference type="GeneID" id="5720276"/>
<feature type="compositionally biased region" description="Low complexity" evidence="1">
    <location>
        <begin position="796"/>
        <end position="806"/>
    </location>
</feature>
<protein>
    <recommendedName>
        <fullName evidence="2">DAGKc domain-containing protein</fullName>
    </recommendedName>
</protein>
<dbReference type="SMART" id="SM00046">
    <property type="entry name" value="DAGKc"/>
    <property type="match status" value="1"/>
</dbReference>
<evidence type="ECO:0000259" key="2">
    <source>
        <dbReference type="PROSITE" id="PS50146"/>
    </source>
</evidence>
<evidence type="ECO:0000256" key="1">
    <source>
        <dbReference type="SAM" id="MobiDB-lite"/>
    </source>
</evidence>
<dbReference type="STRING" id="3055.A0A2K3DED5"/>
<dbReference type="Pfam" id="PF00781">
    <property type="entry name" value="DAGK_cat"/>
    <property type="match status" value="1"/>
</dbReference>
<dbReference type="Gene3D" id="2.60.200.40">
    <property type="match status" value="2"/>
</dbReference>
<dbReference type="InterPro" id="IPR045363">
    <property type="entry name" value="CERK_C"/>
</dbReference>
<sequence>MPRLKRVDSDDSIGAPWIEAAPSSHQECFSPGASKAVLTRTGKAQESRAAAINRTESSASSCVGVQACAGGEEGPASLEAVMRFRGHRVKVKSTATHVSWKAVNQAAGCCVDRRKLARRVPFDEVLSALALNKQPVCCYARDHSFVIYTFSRAGSADPNTWRPEEYVLTAASGEAVREWVALINGRLQALRDRPRNLLVYVNPFSGARRARHIWERVAAPVFQRARVAVTVVETAKMDHAKEMVELMKAEELAGYQGVVAVGGDGLFQEVVAGLLARRARGDVTAHRIRVGHIPAGSTDAVAYTLHGARCAATAAMHIALGDRLSLDAGRMAAADGTVRHFVCQAGYGFMGDVMRFSERLRFMGPVRYDVTGALQLLRGASYRVSLAYREATSTTADVQQLCTSQCEVCRLAGIRMEGPHGAYHRSATTSALLGGSAAATAVVVNSTGATHVGAGGGLGTPLGGSSPHATSPPGPLAASHGIVTSASAGAVLGTPLGSRNASAPLPVSSAGAAPGGASGAATADATPLQPGTPVHGAHGATAPAASSSAAAAQAWQAQALGMFTSATAGWFTPYPHAGAAHGAPGSSGAGAAGPVAGSGSTHSMSGHGTGDAAAGGQASGAGHGAAGGLALTAAAPGAALSGSLATDGSGVGVGSSGGGQGHALLRAPSAPLSWGHQHLQHLAAGPHSQDNSSGPLHATAATHAAPAPLAAAVPGTAGGGGAGGGGFVRASFPRSGGGGGAGSACGGSPRGPSSLTGFAAAAAAPEQLPPPSLSSNSVSVTATAVAGGAGGGGTAGAPSGPAGAVSQPLHNGMPASSGPAGNGDGGSGGGDGSGGLCTAPVTDAEGWTHVEGEFASIMCVVTPCRSDKSKRGIIPNGHLSDGRMYLVLVSKCAHPNFLRFLIRLSARGLVDRCLPHVRVVPITALRVSPLPGGHYLGGCLWDAAAPESAWNVDGELLHCADVRVDVLRGAVEVFARGPETPASARQHR</sequence>
<accession>A0A2K3DED5</accession>
<feature type="region of interest" description="Disordered" evidence="1">
    <location>
        <begin position="789"/>
        <end position="837"/>
    </location>
</feature>
<gene>
    <name evidence="3" type="ORF">CHLRE_09g393691v5</name>
</gene>
<dbReference type="FunCoup" id="A0A2K3DED5">
    <property type="interactions" value="1067"/>
</dbReference>
<name>A0A2K3DED5_CHLRE</name>
<dbReference type="ExpressionAtlas" id="A0A2K3DED5">
    <property type="expression patterns" value="baseline"/>
</dbReference>
<dbReference type="RefSeq" id="XP_042921213.1">
    <property type="nucleotide sequence ID" value="XM_043065686.1"/>
</dbReference>
<dbReference type="KEGG" id="cre:CHLRE_09g393691v5"/>
<dbReference type="Gene3D" id="3.40.50.10330">
    <property type="entry name" value="Probable inorganic polyphosphate/atp-NAD kinase, domain 1"/>
    <property type="match status" value="1"/>
</dbReference>
<dbReference type="EMBL" id="CM008970">
    <property type="protein sequence ID" value="PNW78896.1"/>
    <property type="molecule type" value="Genomic_DNA"/>
</dbReference>
<dbReference type="InterPro" id="IPR050187">
    <property type="entry name" value="Lipid_Phosphate_FormReg"/>
</dbReference>
<feature type="domain" description="DAGKc" evidence="2">
    <location>
        <begin position="192"/>
        <end position="335"/>
    </location>
</feature>
<dbReference type="Proteomes" id="UP000006906">
    <property type="component" value="Chromosome 9"/>
</dbReference>
<dbReference type="OrthoDB" id="530923at2759"/>
<dbReference type="PROSITE" id="PS50146">
    <property type="entry name" value="DAGK"/>
    <property type="match status" value="1"/>
</dbReference>
<feature type="compositionally biased region" description="Low complexity" evidence="1">
    <location>
        <begin position="592"/>
        <end position="616"/>
    </location>
</feature>
<feature type="region of interest" description="Disordered" evidence="1">
    <location>
        <begin position="510"/>
        <end position="542"/>
    </location>
</feature>
<feature type="region of interest" description="Disordered" evidence="1">
    <location>
        <begin position="580"/>
        <end position="625"/>
    </location>
</feature>
<reference evidence="3 4" key="1">
    <citation type="journal article" date="2007" name="Science">
        <title>The Chlamydomonas genome reveals the evolution of key animal and plant functions.</title>
        <authorList>
            <person name="Merchant S.S."/>
            <person name="Prochnik S.E."/>
            <person name="Vallon O."/>
            <person name="Harris E.H."/>
            <person name="Karpowicz S.J."/>
            <person name="Witman G.B."/>
            <person name="Terry A."/>
            <person name="Salamov A."/>
            <person name="Fritz-Laylin L.K."/>
            <person name="Marechal-Drouard L."/>
            <person name="Marshall W.F."/>
            <person name="Qu L.H."/>
            <person name="Nelson D.R."/>
            <person name="Sanderfoot A.A."/>
            <person name="Spalding M.H."/>
            <person name="Kapitonov V.V."/>
            <person name="Ren Q."/>
            <person name="Ferris P."/>
            <person name="Lindquist E."/>
            <person name="Shapiro H."/>
            <person name="Lucas S.M."/>
            <person name="Grimwood J."/>
            <person name="Schmutz J."/>
            <person name="Cardol P."/>
            <person name="Cerutti H."/>
            <person name="Chanfreau G."/>
            <person name="Chen C.L."/>
            <person name="Cognat V."/>
            <person name="Croft M.T."/>
            <person name="Dent R."/>
            <person name="Dutcher S."/>
            <person name="Fernandez E."/>
            <person name="Fukuzawa H."/>
            <person name="Gonzalez-Ballester D."/>
            <person name="Gonzalez-Halphen D."/>
            <person name="Hallmann A."/>
            <person name="Hanikenne M."/>
            <person name="Hippler M."/>
            <person name="Inwood W."/>
            <person name="Jabbari K."/>
            <person name="Kalanon M."/>
            <person name="Kuras R."/>
            <person name="Lefebvre P.A."/>
            <person name="Lemaire S.D."/>
            <person name="Lobanov A.V."/>
            <person name="Lohr M."/>
            <person name="Manuell A."/>
            <person name="Meier I."/>
            <person name="Mets L."/>
            <person name="Mittag M."/>
            <person name="Mittelmeier T."/>
            <person name="Moroney J.V."/>
            <person name="Moseley J."/>
            <person name="Napoli C."/>
            <person name="Nedelcu A.M."/>
            <person name="Niyogi K."/>
            <person name="Novoselov S.V."/>
            <person name="Paulsen I.T."/>
            <person name="Pazour G."/>
            <person name="Purton S."/>
            <person name="Ral J.P."/>
            <person name="Riano-Pachon D.M."/>
            <person name="Riekhof W."/>
            <person name="Rymarquis L."/>
            <person name="Schroda M."/>
            <person name="Stern D."/>
            <person name="Umen J."/>
            <person name="Willows R."/>
            <person name="Wilson N."/>
            <person name="Zimmer S.L."/>
            <person name="Allmer J."/>
            <person name="Balk J."/>
            <person name="Bisova K."/>
            <person name="Chen C.J."/>
            <person name="Elias M."/>
            <person name="Gendler K."/>
            <person name="Hauser C."/>
            <person name="Lamb M.R."/>
            <person name="Ledford H."/>
            <person name="Long J.C."/>
            <person name="Minagawa J."/>
            <person name="Page M.D."/>
            <person name="Pan J."/>
            <person name="Pootakham W."/>
            <person name="Roje S."/>
            <person name="Rose A."/>
            <person name="Stahlberg E."/>
            <person name="Terauchi A.M."/>
            <person name="Yang P."/>
            <person name="Ball S."/>
            <person name="Bowler C."/>
            <person name="Dieckmann C.L."/>
            <person name="Gladyshev V.N."/>
            <person name="Green P."/>
            <person name="Jorgensen R."/>
            <person name="Mayfield S."/>
            <person name="Mueller-Roeber B."/>
            <person name="Rajamani S."/>
            <person name="Sayre R.T."/>
            <person name="Brokstein P."/>
            <person name="Dubchak I."/>
            <person name="Goodstein D."/>
            <person name="Hornick L."/>
            <person name="Huang Y.W."/>
            <person name="Jhaveri J."/>
            <person name="Luo Y."/>
            <person name="Martinez D."/>
            <person name="Ngau W.C."/>
            <person name="Otillar B."/>
            <person name="Poliakov A."/>
            <person name="Porter A."/>
            <person name="Szajkowski L."/>
            <person name="Werner G."/>
            <person name="Zhou K."/>
            <person name="Grigoriev I.V."/>
            <person name="Rokhsar D.S."/>
            <person name="Grossman A.R."/>
        </authorList>
    </citation>
    <scope>NUCLEOTIDE SEQUENCE [LARGE SCALE GENOMIC DNA]</scope>
    <source>
        <strain evidence="4">CC-503</strain>
    </source>
</reference>
<dbReference type="InterPro" id="IPR001206">
    <property type="entry name" value="Diacylglycerol_kinase_cat_dom"/>
</dbReference>
<dbReference type="SUPFAM" id="SSF111331">
    <property type="entry name" value="NAD kinase/diacylglycerol kinase-like"/>
    <property type="match status" value="2"/>
</dbReference>